<keyword evidence="2" id="KW-1185">Reference proteome</keyword>
<dbReference type="Proteomes" id="UP000807469">
    <property type="component" value="Unassembled WGS sequence"/>
</dbReference>
<name>A0A9P6CP74_9AGAR</name>
<dbReference type="AlphaFoldDB" id="A0A9P6CP74"/>
<evidence type="ECO:0000313" key="2">
    <source>
        <dbReference type="Proteomes" id="UP000807469"/>
    </source>
</evidence>
<dbReference type="EMBL" id="MU155427">
    <property type="protein sequence ID" value="KAF9473632.1"/>
    <property type="molecule type" value="Genomic_DNA"/>
</dbReference>
<protein>
    <submittedName>
        <fullName evidence="1">Uncharacterized protein</fullName>
    </submittedName>
</protein>
<comment type="caution">
    <text evidence="1">The sequence shown here is derived from an EMBL/GenBank/DDBJ whole genome shotgun (WGS) entry which is preliminary data.</text>
</comment>
<evidence type="ECO:0000313" key="1">
    <source>
        <dbReference type="EMBL" id="KAF9473632.1"/>
    </source>
</evidence>
<gene>
    <name evidence="1" type="ORF">BDN70DRAFT_885658</name>
</gene>
<accession>A0A9P6CP74</accession>
<proteinExistence type="predicted"/>
<organism evidence="1 2">
    <name type="scientific">Pholiota conissans</name>
    <dbReference type="NCBI Taxonomy" id="109636"/>
    <lineage>
        <taxon>Eukaryota</taxon>
        <taxon>Fungi</taxon>
        <taxon>Dikarya</taxon>
        <taxon>Basidiomycota</taxon>
        <taxon>Agaricomycotina</taxon>
        <taxon>Agaricomycetes</taxon>
        <taxon>Agaricomycetidae</taxon>
        <taxon>Agaricales</taxon>
        <taxon>Agaricineae</taxon>
        <taxon>Strophariaceae</taxon>
        <taxon>Pholiota</taxon>
    </lineage>
</organism>
<reference evidence="1" key="1">
    <citation type="submission" date="2020-11" db="EMBL/GenBank/DDBJ databases">
        <authorList>
            <consortium name="DOE Joint Genome Institute"/>
            <person name="Ahrendt S."/>
            <person name="Riley R."/>
            <person name="Andreopoulos W."/>
            <person name="Labutti K."/>
            <person name="Pangilinan J."/>
            <person name="Ruiz-Duenas F.J."/>
            <person name="Barrasa J.M."/>
            <person name="Sanchez-Garcia M."/>
            <person name="Camarero S."/>
            <person name="Miyauchi S."/>
            <person name="Serrano A."/>
            <person name="Linde D."/>
            <person name="Babiker R."/>
            <person name="Drula E."/>
            <person name="Ayuso-Fernandez I."/>
            <person name="Pacheco R."/>
            <person name="Padilla G."/>
            <person name="Ferreira P."/>
            <person name="Barriuso J."/>
            <person name="Kellner H."/>
            <person name="Castanera R."/>
            <person name="Alfaro M."/>
            <person name="Ramirez L."/>
            <person name="Pisabarro A.G."/>
            <person name="Kuo A."/>
            <person name="Tritt A."/>
            <person name="Lipzen A."/>
            <person name="He G."/>
            <person name="Yan M."/>
            <person name="Ng V."/>
            <person name="Cullen D."/>
            <person name="Martin F."/>
            <person name="Rosso M.-N."/>
            <person name="Henrissat B."/>
            <person name="Hibbett D."/>
            <person name="Martinez A.T."/>
            <person name="Grigoriev I.V."/>
        </authorList>
    </citation>
    <scope>NUCLEOTIDE SEQUENCE</scope>
    <source>
        <strain evidence="1">CIRM-BRFM 674</strain>
    </source>
</reference>
<sequence length="106" mass="11692">MRLCPLGTPFSALFSHRSSFVVVSAYSHLPAPHATHTFQSVMICTIRLYDSPDSSLPSEYMISPLSRVSPSNESILKHARVGCTLELPVSFCRHARCSAYSLQHGL</sequence>